<dbReference type="Gene3D" id="3.90.550.10">
    <property type="entry name" value="Spore Coat Polysaccharide Biosynthesis Protein SpsA, Chain A"/>
    <property type="match status" value="2"/>
</dbReference>
<dbReference type="PATRIC" id="fig|1838286.3.peg.2060"/>
<proteinExistence type="predicted"/>
<dbReference type="EMBL" id="CP016094">
    <property type="protein sequence ID" value="AOS44975.1"/>
    <property type="molecule type" value="Genomic_DNA"/>
</dbReference>
<dbReference type="Proteomes" id="UP000095228">
    <property type="component" value="Chromosome"/>
</dbReference>
<dbReference type="PANTHER" id="PTHR43685">
    <property type="entry name" value="GLYCOSYLTRANSFERASE"/>
    <property type="match status" value="1"/>
</dbReference>
<keyword evidence="2" id="KW-0808">Transferase</keyword>
<dbReference type="GO" id="GO:0050501">
    <property type="term" value="F:hyaluronan synthase activity"/>
    <property type="evidence" value="ECO:0007669"/>
    <property type="project" value="UniProtKB-EC"/>
</dbReference>
<keyword evidence="3" id="KW-1185">Reference proteome</keyword>
<feature type="domain" description="Glycosyltransferase 2-like" evidence="1">
    <location>
        <begin position="1049"/>
        <end position="1175"/>
    </location>
</feature>
<organism evidence="2 3">
    <name type="scientific">Lacunisphaera limnophila</name>
    <dbReference type="NCBI Taxonomy" id="1838286"/>
    <lineage>
        <taxon>Bacteria</taxon>
        <taxon>Pseudomonadati</taxon>
        <taxon>Verrucomicrobiota</taxon>
        <taxon>Opitutia</taxon>
        <taxon>Opitutales</taxon>
        <taxon>Opitutaceae</taxon>
        <taxon>Lacunisphaera</taxon>
    </lineage>
</organism>
<reference evidence="2 3" key="1">
    <citation type="submission" date="2016-06" db="EMBL/GenBank/DDBJ databases">
        <title>Three novel species with peptidoglycan cell walls form the new genus Lacunisphaera gen. nov. in the family Opitutaceae of the verrucomicrobial subdivision 4.</title>
        <authorList>
            <person name="Rast P."/>
            <person name="Gloeckner I."/>
            <person name="Jogler M."/>
            <person name="Boedeker C."/>
            <person name="Jeske O."/>
            <person name="Wiegand S."/>
            <person name="Reinhardt R."/>
            <person name="Schumann P."/>
            <person name="Rohde M."/>
            <person name="Spring S."/>
            <person name="Gloeckner F.O."/>
            <person name="Jogler C."/>
        </authorList>
    </citation>
    <scope>NUCLEOTIDE SEQUENCE [LARGE SCALE GENOMIC DNA]</scope>
    <source>
        <strain evidence="2 3">IG16b</strain>
    </source>
</reference>
<evidence type="ECO:0000313" key="2">
    <source>
        <dbReference type="EMBL" id="AOS44975.1"/>
    </source>
</evidence>
<dbReference type="InterPro" id="IPR050834">
    <property type="entry name" value="Glycosyltransf_2"/>
</dbReference>
<evidence type="ECO:0000313" key="3">
    <source>
        <dbReference type="Proteomes" id="UP000095228"/>
    </source>
</evidence>
<feature type="domain" description="Glycosyltransferase 2-like" evidence="1">
    <location>
        <begin position="446"/>
        <end position="569"/>
    </location>
</feature>
<dbReference type="InterPro" id="IPR011009">
    <property type="entry name" value="Kinase-like_dom_sf"/>
</dbReference>
<name>A0A1D8AVU6_9BACT</name>
<evidence type="ECO:0000259" key="1">
    <source>
        <dbReference type="Pfam" id="PF00535"/>
    </source>
</evidence>
<gene>
    <name evidence="2" type="primary">hyaD_2</name>
    <name evidence="2" type="ORF">Verru16b_02044</name>
</gene>
<dbReference type="STRING" id="1838286.Verru16b_02044"/>
<dbReference type="PANTHER" id="PTHR43685:SF2">
    <property type="entry name" value="GLYCOSYLTRANSFERASE 2-LIKE DOMAIN-CONTAINING PROTEIN"/>
    <property type="match status" value="1"/>
</dbReference>
<dbReference type="KEGG" id="obg:Verru16b_02044"/>
<dbReference type="EC" id="2.4.1.212" evidence="2"/>
<keyword evidence="2" id="KW-0328">Glycosyltransferase</keyword>
<dbReference type="InterPro" id="IPR001173">
    <property type="entry name" value="Glyco_trans_2-like"/>
</dbReference>
<dbReference type="SUPFAM" id="SSF53448">
    <property type="entry name" value="Nucleotide-diphospho-sugar transferases"/>
    <property type="match status" value="2"/>
</dbReference>
<dbReference type="CDD" id="cd06433">
    <property type="entry name" value="GT_2_WfgS_like"/>
    <property type="match status" value="1"/>
</dbReference>
<protein>
    <submittedName>
        <fullName evidence="2">Hyaluronan synthase</fullName>
        <ecNumber evidence="2">2.4.1.212</ecNumber>
    </submittedName>
</protein>
<dbReference type="Pfam" id="PF00535">
    <property type="entry name" value="Glycos_transf_2"/>
    <property type="match status" value="2"/>
</dbReference>
<sequence>MTDLRPADAFPELIARGLIAAQPPPRALTGGNVDRRDPAARSAWVVTLPDGSQAKLVVARQLGPLPDRHAAFASACPAIVPALLFHTPWSAGEAMAEAYFDGASLETVVREGSLSPLAIRTAVEKIHQTLAATAQPSTESARTQEWESWVGVLRALPVWQPAENEILGRTLLPALYRLLASAPPTTRWTNGDFLPGNILLSAGGEAGLIDAEFAHRTHFFHEDAVRFRVLSSVVRDHPELEPVLPRSPGLAWHLYFWLRQLQLECEQNSPAYLARYRSHRLGLIRRLAEHLLDLDLTGWSVPALPADHHVEDIRWSDAEPATLLVTGWCCAPDPALLREFVALASDGRVLGRAQPRRRPDVEQHFADRSGAGCAGFRFELDRHQLAAPVTLCAVLDQGTLLPWRVLAPAEIPAGLSWTHYPAWAEKQDPDPAPPPAGAPARGPLFSILLPVYRTPAKLLQACLQSVLAQHHRTWELCIVDDGSGSAELTAALQRHAQAEPRIRVATRAQNGGISRATNDALALAQGEFVVFLDHDDLLRPHALAELAAALERHPAWDALYSDEDKITEDGARLVPFLKPAFSPEFLRGVMYAGHVLCVRTTVARAVGFDPAFDGVQDFEFLLRVSERTGRIGHVPRILYHWRRTETSSALHGNAKGDMDARQAAAVKAHLQRTGDPRRAVASGGHRVRLECPLAPSFVLIPAAADTPVVAQLRQAAAASTAAVLVVLPPGAEAAGAAWIQDLATLANLPDSACVAPVLLDATGRVRESGRHGGGPVLRGFHAESDGYNGSLRCNREVDLVSPHCFAVRRSVILSLPPDQPEDWPGLCRLLRERGLFHRVCATARLVAPAAGVDEPAASGPGPVSHEFYNPHFDADRGDYTLGYVAPVQSAATARLQFNLEQPADWRVLPRSLIIRGWCFAGSHQPATAIRLRAGGELTLHGVVGLPRPDVRAALPEAPDDNSGFEIRGTLPTGRVSLVIEARFAGETWHKLAAHTVTVPRQILPLWLGGGAWTDLMFFQMPAHMAYPARPVRPDKFPRTKPSASRPKLTIVTPSYQQARFLPETMRSVLEQSGVACDYVVRDGGSTDGSAEHIKTHAARLTAWSSERDQGQADAIARGFAQTTGTADDVMAWINSDDFYQPGALAYVADYFARHPDVDVIYGHRIVVNEDSQEIARWFLPQHDPVVLRLNDFVPQETMFWRRRIWDRVGGIDPTFKFAMDWDLLLRFQAAGAKIVRVPYFLACFRVHAAQKTSAVMHSTGQEEITRLRERTFGRPFPPEELERNPTLLRYLRRSAFIEFLWKCGLRAP</sequence>
<accession>A0A1D8AVU6</accession>
<dbReference type="RefSeq" id="WP_069962173.1">
    <property type="nucleotide sequence ID" value="NZ_CP016094.1"/>
</dbReference>
<dbReference type="CDD" id="cd04184">
    <property type="entry name" value="GT2_RfbC_Mx_like"/>
    <property type="match status" value="1"/>
</dbReference>
<dbReference type="InterPro" id="IPR029044">
    <property type="entry name" value="Nucleotide-diphossugar_trans"/>
</dbReference>
<dbReference type="SUPFAM" id="SSF56112">
    <property type="entry name" value="Protein kinase-like (PK-like)"/>
    <property type="match status" value="1"/>
</dbReference>